<dbReference type="InterPro" id="IPR045786">
    <property type="entry name" value="RhoGAP_pG1_pG2"/>
</dbReference>
<accession>A0A8S1AB81</accession>
<dbReference type="Pfam" id="PF19518">
    <property type="entry name" value="RhoGAP_pG1_pG2"/>
    <property type="match status" value="1"/>
</dbReference>
<dbReference type="CDD" id="cd22207">
    <property type="entry name" value="pseudoGTPaseD_p190RhoGAP"/>
    <property type="match status" value="1"/>
</dbReference>
<dbReference type="Proteomes" id="UP000494106">
    <property type="component" value="Unassembled WGS sequence"/>
</dbReference>
<reference evidence="8 9" key="1">
    <citation type="submission" date="2020-04" db="EMBL/GenBank/DDBJ databases">
        <authorList>
            <person name="Wallbank WR R."/>
            <person name="Pardo Diaz C."/>
            <person name="Kozak K."/>
            <person name="Martin S."/>
            <person name="Jiggins C."/>
            <person name="Moest M."/>
            <person name="Warren A I."/>
            <person name="Byers J.R.P. K."/>
            <person name="Montejo-Kovacevich G."/>
            <person name="Yen C E."/>
        </authorList>
    </citation>
    <scope>NUCLEOTIDE SEQUENCE [LARGE SCALE GENOMIC DNA]</scope>
</reference>
<dbReference type="Gene3D" id="3.40.50.300">
    <property type="entry name" value="P-loop containing nucleotide triphosphate hydrolases"/>
    <property type="match status" value="1"/>
</dbReference>
<evidence type="ECO:0008006" key="10">
    <source>
        <dbReference type="Google" id="ProtNLM"/>
    </source>
</evidence>
<dbReference type="InterPro" id="IPR036517">
    <property type="entry name" value="FF_domain_sf"/>
</dbReference>
<dbReference type="GO" id="GO:0005525">
    <property type="term" value="F:GTP binding"/>
    <property type="evidence" value="ECO:0007669"/>
    <property type="project" value="InterPro"/>
</dbReference>
<dbReference type="SUPFAM" id="SSF52540">
    <property type="entry name" value="P-loop containing nucleoside triphosphate hydrolases"/>
    <property type="match status" value="1"/>
</dbReference>
<dbReference type="Gene3D" id="1.10.555.10">
    <property type="entry name" value="Rho GTPase activation protein"/>
    <property type="match status" value="1"/>
</dbReference>
<evidence type="ECO:0000256" key="3">
    <source>
        <dbReference type="SAM" id="MobiDB-lite"/>
    </source>
</evidence>
<dbReference type="EMBL" id="CADEBC010000518">
    <property type="protein sequence ID" value="CAB3242677.1"/>
    <property type="molecule type" value="Genomic_DNA"/>
</dbReference>
<evidence type="ECO:0000313" key="9">
    <source>
        <dbReference type="Proteomes" id="UP000494106"/>
    </source>
</evidence>
<feature type="compositionally biased region" description="Low complexity" evidence="3">
    <location>
        <begin position="1344"/>
        <end position="1355"/>
    </location>
</feature>
<dbReference type="InterPro" id="IPR039006">
    <property type="entry name" value="RhoGAP_pG2"/>
</dbReference>
<organism evidence="8 9">
    <name type="scientific">Arctia plantaginis</name>
    <name type="common">Wood tiger moth</name>
    <name type="synonym">Phalaena plantaginis</name>
    <dbReference type="NCBI Taxonomy" id="874455"/>
    <lineage>
        <taxon>Eukaryota</taxon>
        <taxon>Metazoa</taxon>
        <taxon>Ecdysozoa</taxon>
        <taxon>Arthropoda</taxon>
        <taxon>Hexapoda</taxon>
        <taxon>Insecta</taxon>
        <taxon>Pterygota</taxon>
        <taxon>Neoptera</taxon>
        <taxon>Endopterygota</taxon>
        <taxon>Lepidoptera</taxon>
        <taxon>Glossata</taxon>
        <taxon>Ditrysia</taxon>
        <taxon>Noctuoidea</taxon>
        <taxon>Erebidae</taxon>
        <taxon>Arctiinae</taxon>
        <taxon>Arctia</taxon>
    </lineage>
</organism>
<dbReference type="PROSITE" id="PS51853">
    <property type="entry name" value="PG2"/>
    <property type="match status" value="1"/>
</dbReference>
<feature type="region of interest" description="Disordered" evidence="3">
    <location>
        <begin position="1132"/>
        <end position="1169"/>
    </location>
</feature>
<dbReference type="CDD" id="cd00882">
    <property type="entry name" value="Ras_like_GTPase"/>
    <property type="match status" value="1"/>
</dbReference>
<protein>
    <recommendedName>
        <fullName evidence="10">Rho GTPase-activating protein 190</fullName>
    </recommendedName>
</protein>
<feature type="region of interest" description="Disordered" evidence="3">
    <location>
        <begin position="1339"/>
        <end position="1399"/>
    </location>
</feature>
<dbReference type="InterPro" id="IPR002713">
    <property type="entry name" value="FF_domain"/>
</dbReference>
<gene>
    <name evidence="8" type="ORF">APLA_LOCUS9132</name>
</gene>
<dbReference type="InterPro" id="IPR000198">
    <property type="entry name" value="RhoGAP_dom"/>
</dbReference>
<name>A0A8S1AB81_ARCPL</name>
<dbReference type="GO" id="GO:0005829">
    <property type="term" value="C:cytosol"/>
    <property type="evidence" value="ECO:0007669"/>
    <property type="project" value="TreeGrafter"/>
</dbReference>
<dbReference type="Pfam" id="PF00071">
    <property type="entry name" value="Ras"/>
    <property type="match status" value="1"/>
</dbReference>
<dbReference type="GO" id="GO:0005096">
    <property type="term" value="F:GTPase activator activity"/>
    <property type="evidence" value="ECO:0007669"/>
    <property type="project" value="UniProtKB-KW"/>
</dbReference>
<dbReference type="InterPro" id="IPR051978">
    <property type="entry name" value="Rho-GAP_domain"/>
</dbReference>
<keyword evidence="1" id="KW-0343">GTPase activation</keyword>
<dbReference type="Pfam" id="PF00620">
    <property type="entry name" value="RhoGAP"/>
    <property type="match status" value="1"/>
</dbReference>
<dbReference type="InterPro" id="IPR032835">
    <property type="entry name" value="RhoGAP-FF1"/>
</dbReference>
<dbReference type="PROSITE" id="PS51852">
    <property type="entry name" value="PG1"/>
    <property type="match status" value="1"/>
</dbReference>
<dbReference type="InterPro" id="IPR008936">
    <property type="entry name" value="Rho_GTPase_activation_prot"/>
</dbReference>
<dbReference type="OrthoDB" id="9994905at2759"/>
<dbReference type="InterPro" id="IPR057284">
    <property type="entry name" value="FF_RHG35_4th"/>
</dbReference>
<dbReference type="SUPFAM" id="SSF48350">
    <property type="entry name" value="GTPase activation domain, GAP"/>
    <property type="match status" value="1"/>
</dbReference>
<dbReference type="Gene3D" id="1.10.10.440">
    <property type="entry name" value="FF domain"/>
    <property type="match status" value="2"/>
</dbReference>
<evidence type="ECO:0000259" key="7">
    <source>
        <dbReference type="PROSITE" id="PS51853"/>
    </source>
</evidence>
<sequence length="1600" mass="180447">MAKKSDNTGGKLVTVSVVGLSGTEKEKGQLGVGKSCLCNRFVRMHADDYNVDHICVLSQSDFSGRVVNNDHFLYWGSVQKENDEQEYRFELVEQTEFVDDACFQPFKVGKTEAYIKRCVATKLQSAEKLMYVCKNQLGIEKEYEQRLMPDGKLTVDGFLCVYDVSLVPGRTWEKQNEVLAAILQNILKLKKPVVLVTSKNDEACEQGVREAERLVQRKEFKGSIPIVETSSHDNVNVDQAFFLLAQMCDKSKARIKVANYAEALRIRRETLDFVTEAFTQLIRVHVQDHKEMWSAASKRLCNYPEWIKFVQQFGNDGTQVVFRRHIRRLKEERSAKKLRKQLAKLPQILSRMQLPTEDLQESDWSMVVRQLRTHRDFSVYFSEGRAQDSGSESGSDLDSPLAIDTTLRVGERARYQTLGQSQKIPYEILESNEAASVFKTFLHEAQEEHRNYEWCQQFKRLLEETGYVTPGKQLSEVRVLLMGRECYEALSEEQQQRVYDQHQRQIQRRAKDNFQELLLEHADLFYHFKSISPTGTITQEDIKEITDVLQDDFRYKMLDRMEQDRKLMLFQHLGFVHCPMREHCPAGSNCLDATLPVILNTRVGSLTSTGESQCHGGPPAAPWALTTDSNLINVIILGMEGVAGEFSKRLLAGCDAERRVAVGAAAWRLDLRTRTDDFSSENTNIDDFAPNGYFCVYQDQESFEYIRACAEKTLLSSLEQEDKLPFQGLPLVVMFVQDEGMDKKELTRLQEEGQNLADNLHCSYMEATVNELGTEALTADAIQELVRANREKASYAHLYRDVIVCFDSDIRIMVCMFCDDPYSPERVLSPLLLHRACFLTGDRSIVIETFLGDSKRKVEVIISSFHGATQFREELIHGFILIYSAKRKASLATLNAFSMNIPNLPIQMVAVTDGGGSAASTFFGTDLGHALITEGNATADRLGAHFTTYTSSAENKSAFYTPFFKEVWERKGEIERAFRMEQPHNLPDVAAARPAPPPRNHSYHLNHMREHKLTNSLDLLIGPDSRADIDSEYSDTLNNSKNRGFLKGFSVYPPPSTPPEPAPPDHRMHPDLSHGGGLWQPASYGHRAFTTGRTRPHAPPQRVRHSQTLKQPGKLDMNNYTMVSDALQHITIGPPAHSRDRKSQRTGWTHSSGQAGGHHHPSGVSSETELDAQYAQIKEANEYMEAPSMMRPRRHRRHDKTPLHQPSFSETDSSGSSSASGGGGGGGGAAGGAGARLPRRRHNAHHAPRHYKKRSLGNLVAVQSPRVPKLGMFVGPPELPTGYRGRTQEDKAASESSEGSSDGETRRPRPLPPPPHHEPAHKYKDLPKTFLQNMTSMLSGEYPSSAQDNSSSSAADTRRRHHPFSKHDRRHKEFSKSKDSKKNSSQLNNTQSIQNWGPPGSHGVPLFVEKCVEFIEREGLASEGLYRVPGNRAHVDMLFTKFYEDPKVDLDTLDIPVNAVATALKDFFSKKLPPLLDEASMVQLEDIATMRGCIAGGVELKDRSWRLLALRSLLNTALTPLASATLDYLLEHFARVADNSKLNSMDSKNLAICWWPTLLPVQFSDMGRFEMTRPYLEDIVQTMIDQHPFLFRGQEAFVMV</sequence>
<dbReference type="Pfam" id="PF23083">
    <property type="entry name" value="FF_RHG35_4th"/>
    <property type="match status" value="1"/>
</dbReference>
<dbReference type="InterPro" id="IPR001806">
    <property type="entry name" value="Small_GTPase"/>
</dbReference>
<evidence type="ECO:0000259" key="4">
    <source>
        <dbReference type="PROSITE" id="PS50238"/>
    </source>
</evidence>
<feature type="region of interest" description="Disordered" evidence="3">
    <location>
        <begin position="1182"/>
        <end position="1322"/>
    </location>
</feature>
<dbReference type="PROSITE" id="PS51676">
    <property type="entry name" value="FF"/>
    <property type="match status" value="1"/>
</dbReference>
<feature type="compositionally biased region" description="Pro residues" evidence="3">
    <location>
        <begin position="1052"/>
        <end position="1062"/>
    </location>
</feature>
<dbReference type="GO" id="GO:0007266">
    <property type="term" value="P:Rho protein signal transduction"/>
    <property type="evidence" value="ECO:0007669"/>
    <property type="project" value="TreeGrafter"/>
</dbReference>
<feature type="domain" description="FF" evidence="5">
    <location>
        <begin position="507"/>
        <end position="575"/>
    </location>
</feature>
<feature type="domain" description="Rho-GAP" evidence="4">
    <location>
        <begin position="1385"/>
        <end position="1591"/>
    </location>
</feature>
<dbReference type="PANTHER" id="PTHR46005">
    <property type="entry name" value="RHO GTPASE-ACTIVATING PROTEIN 190"/>
    <property type="match status" value="1"/>
</dbReference>
<dbReference type="Pfam" id="PF16512">
    <property type="entry name" value="RhoGAP-FF1"/>
    <property type="match status" value="1"/>
</dbReference>
<dbReference type="GO" id="GO:0003924">
    <property type="term" value="F:GTPase activity"/>
    <property type="evidence" value="ECO:0007669"/>
    <property type="project" value="InterPro"/>
</dbReference>
<evidence type="ECO:0000256" key="2">
    <source>
        <dbReference type="ARBA" id="ARBA00022737"/>
    </source>
</evidence>
<evidence type="ECO:0000259" key="5">
    <source>
        <dbReference type="PROSITE" id="PS51676"/>
    </source>
</evidence>
<feature type="domain" description="PG2 pseudoGTPase" evidence="7">
    <location>
        <begin position="811"/>
        <end position="973"/>
    </location>
</feature>
<dbReference type="InterPro" id="IPR039007">
    <property type="entry name" value="pG1"/>
</dbReference>
<evidence type="ECO:0000256" key="1">
    <source>
        <dbReference type="ARBA" id="ARBA00022468"/>
    </source>
</evidence>
<keyword evidence="2" id="KW-0677">Repeat</keyword>
<dbReference type="PANTHER" id="PTHR46005:SF4">
    <property type="entry name" value="RHO GTPASE-ACTIVATING PROTEIN 190"/>
    <property type="match status" value="1"/>
</dbReference>
<evidence type="ECO:0000313" key="8">
    <source>
        <dbReference type="EMBL" id="CAB3242677.1"/>
    </source>
</evidence>
<dbReference type="InterPro" id="IPR027417">
    <property type="entry name" value="P-loop_NTPase"/>
</dbReference>
<proteinExistence type="predicted"/>
<dbReference type="GO" id="GO:0050770">
    <property type="term" value="P:regulation of axonogenesis"/>
    <property type="evidence" value="ECO:0007669"/>
    <property type="project" value="TreeGrafter"/>
</dbReference>
<feature type="region of interest" description="Disordered" evidence="3">
    <location>
        <begin position="1045"/>
        <end position="1067"/>
    </location>
</feature>
<feature type="compositionally biased region" description="Polar residues" evidence="3">
    <location>
        <begin position="1386"/>
        <end position="1395"/>
    </location>
</feature>
<evidence type="ECO:0000259" key="6">
    <source>
        <dbReference type="PROSITE" id="PS51852"/>
    </source>
</evidence>
<feature type="region of interest" description="Disordered" evidence="3">
    <location>
        <begin position="1088"/>
        <end position="1115"/>
    </location>
</feature>
<dbReference type="PROSITE" id="PS50238">
    <property type="entry name" value="RHOGAP"/>
    <property type="match status" value="1"/>
</dbReference>
<feature type="compositionally biased region" description="Gly residues" evidence="3">
    <location>
        <begin position="1220"/>
        <end position="1234"/>
    </location>
</feature>
<comment type="caution">
    <text evidence="8">The sequence shown here is derived from an EMBL/GenBank/DDBJ whole genome shotgun (WGS) entry which is preliminary data.</text>
</comment>
<feature type="compositionally biased region" description="Basic residues" evidence="3">
    <location>
        <begin position="1237"/>
        <end position="1255"/>
    </location>
</feature>
<dbReference type="GO" id="GO:0008361">
    <property type="term" value="P:regulation of cell size"/>
    <property type="evidence" value="ECO:0007669"/>
    <property type="project" value="TreeGrafter"/>
</dbReference>
<keyword evidence="9" id="KW-1185">Reference proteome</keyword>
<dbReference type="SMART" id="SM00324">
    <property type="entry name" value="RhoGAP"/>
    <property type="match status" value="1"/>
</dbReference>
<feature type="compositionally biased region" description="Basic residues" evidence="3">
    <location>
        <begin position="1358"/>
        <end position="1373"/>
    </location>
</feature>
<feature type="domain" description="PG1 pseudoGTPase" evidence="6">
    <location>
        <begin position="626"/>
        <end position="804"/>
    </location>
</feature>